<keyword evidence="2" id="KW-1185">Reference proteome</keyword>
<gene>
    <name evidence="1" type="ORF">ACOLOM_LOCUS11206</name>
</gene>
<proteinExistence type="predicted"/>
<accession>A0ACA9PSG4</accession>
<reference evidence="1" key="1">
    <citation type="submission" date="2021-06" db="EMBL/GenBank/DDBJ databases">
        <authorList>
            <person name="Kallberg Y."/>
            <person name="Tangrot J."/>
            <person name="Rosling A."/>
        </authorList>
    </citation>
    <scope>NUCLEOTIDE SEQUENCE</scope>
    <source>
        <strain evidence="1">CL356</strain>
    </source>
</reference>
<organism evidence="1 2">
    <name type="scientific">Acaulospora colombiana</name>
    <dbReference type="NCBI Taxonomy" id="27376"/>
    <lineage>
        <taxon>Eukaryota</taxon>
        <taxon>Fungi</taxon>
        <taxon>Fungi incertae sedis</taxon>
        <taxon>Mucoromycota</taxon>
        <taxon>Glomeromycotina</taxon>
        <taxon>Glomeromycetes</taxon>
        <taxon>Diversisporales</taxon>
        <taxon>Acaulosporaceae</taxon>
        <taxon>Acaulospora</taxon>
    </lineage>
</organism>
<name>A0ACA9PSG4_9GLOM</name>
<sequence>SMPRSIRFTQASPLSLRVPQLCLATNPRSSQLSCPPLLSHPLERSLDRQDAKELAPGTC</sequence>
<evidence type="ECO:0000313" key="2">
    <source>
        <dbReference type="Proteomes" id="UP000789525"/>
    </source>
</evidence>
<feature type="non-terminal residue" evidence="1">
    <location>
        <position position="1"/>
    </location>
</feature>
<evidence type="ECO:0000313" key="1">
    <source>
        <dbReference type="EMBL" id="CAG8722594.1"/>
    </source>
</evidence>
<dbReference type="EMBL" id="CAJVPT010039360">
    <property type="protein sequence ID" value="CAG8722594.1"/>
    <property type="molecule type" value="Genomic_DNA"/>
</dbReference>
<comment type="caution">
    <text evidence="1">The sequence shown here is derived from an EMBL/GenBank/DDBJ whole genome shotgun (WGS) entry which is preliminary data.</text>
</comment>
<protein>
    <submittedName>
        <fullName evidence="1">14362_t:CDS:1</fullName>
    </submittedName>
</protein>
<dbReference type="Proteomes" id="UP000789525">
    <property type="component" value="Unassembled WGS sequence"/>
</dbReference>